<dbReference type="GO" id="GO:0003964">
    <property type="term" value="F:RNA-directed DNA polymerase activity"/>
    <property type="evidence" value="ECO:0007669"/>
    <property type="project" value="UniProtKB-KW"/>
</dbReference>
<dbReference type="Pfam" id="PF01844">
    <property type="entry name" value="HNH"/>
    <property type="match status" value="1"/>
</dbReference>
<dbReference type="GO" id="GO:0004519">
    <property type="term" value="F:endonuclease activity"/>
    <property type="evidence" value="ECO:0007669"/>
    <property type="project" value="InterPro"/>
</dbReference>
<gene>
    <name evidence="2" type="ORF">PL9214250002</name>
    <name evidence="3" type="ORF">PL9214500150</name>
</gene>
<dbReference type="Pfam" id="PF00078">
    <property type="entry name" value="RVT_1"/>
    <property type="match status" value="1"/>
</dbReference>
<reference evidence="3" key="2">
    <citation type="submission" date="2015-10" db="EMBL/GenBank/DDBJ databases">
        <authorList>
            <person name="Gilbert D.G."/>
        </authorList>
    </citation>
    <scope>NUCLEOTIDE SEQUENCE [LARGE SCALE GENOMIC DNA]</scope>
    <source>
        <strain evidence="3">BBR_PRJEB10993</strain>
    </source>
</reference>
<evidence type="ECO:0000259" key="1">
    <source>
        <dbReference type="PROSITE" id="PS50878"/>
    </source>
</evidence>
<dbReference type="Pfam" id="PF08388">
    <property type="entry name" value="GIIM"/>
    <property type="match status" value="1"/>
</dbReference>
<organism evidence="3 4">
    <name type="scientific">Planktothrix tepida PCC 9214</name>
    <dbReference type="NCBI Taxonomy" id="671072"/>
    <lineage>
        <taxon>Bacteria</taxon>
        <taxon>Bacillati</taxon>
        <taxon>Cyanobacteriota</taxon>
        <taxon>Cyanophyceae</taxon>
        <taxon>Oscillatoriophycideae</taxon>
        <taxon>Oscillatoriales</taxon>
        <taxon>Microcoleaceae</taxon>
        <taxon>Planktothrix</taxon>
    </lineage>
</organism>
<dbReference type="AlphaFoldDB" id="A0A1J1LK84"/>
<keyword evidence="3" id="KW-0808">Transferase</keyword>
<evidence type="ECO:0000313" key="2">
    <source>
        <dbReference type="EMBL" id="CUR30396.1"/>
    </source>
</evidence>
<dbReference type="Proteomes" id="UP000184315">
    <property type="component" value="Unassembled WGS sequence"/>
</dbReference>
<dbReference type="Gene3D" id="1.10.30.50">
    <property type="match status" value="1"/>
</dbReference>
<feature type="domain" description="Reverse transcriptase" evidence="1">
    <location>
        <begin position="105"/>
        <end position="359"/>
    </location>
</feature>
<dbReference type="InterPro" id="IPR013597">
    <property type="entry name" value="Mat_intron_G2"/>
</dbReference>
<dbReference type="SUPFAM" id="SSF56672">
    <property type="entry name" value="DNA/RNA polymerases"/>
    <property type="match status" value="1"/>
</dbReference>
<reference evidence="4" key="1">
    <citation type="submission" date="2015-10" db="EMBL/GenBank/DDBJ databases">
        <authorList>
            <person name="Regsiter A."/>
            <person name="william w."/>
        </authorList>
    </citation>
    <scope>NUCLEOTIDE SEQUENCE [LARGE SCALE GENOMIC DNA]</scope>
</reference>
<dbReference type="InterPro" id="IPR043502">
    <property type="entry name" value="DNA/RNA_pol_sf"/>
</dbReference>
<dbReference type="PROSITE" id="PS50878">
    <property type="entry name" value="RT_POL"/>
    <property type="match status" value="1"/>
</dbReference>
<dbReference type="NCBIfam" id="TIGR04416">
    <property type="entry name" value="group_II_RT_mat"/>
    <property type="match status" value="1"/>
</dbReference>
<dbReference type="EMBL" id="CZDF01000156">
    <property type="protein sequence ID" value="CUR32903.1"/>
    <property type="molecule type" value="Genomic_DNA"/>
</dbReference>
<dbReference type="InterPro" id="IPR051083">
    <property type="entry name" value="GrpII_Intron_Splice-Mob/Def"/>
</dbReference>
<name>A0A1J1LK84_9CYAN</name>
<dbReference type="GO" id="GO:0008270">
    <property type="term" value="F:zinc ion binding"/>
    <property type="evidence" value="ECO:0007669"/>
    <property type="project" value="InterPro"/>
</dbReference>
<dbReference type="InterPro" id="IPR025960">
    <property type="entry name" value="RVT_N"/>
</dbReference>
<evidence type="ECO:0000313" key="3">
    <source>
        <dbReference type="EMBL" id="CUR32903.1"/>
    </source>
</evidence>
<dbReference type="EMBL" id="CZDF01000128">
    <property type="protein sequence ID" value="CUR30396.1"/>
    <property type="molecule type" value="Genomic_DNA"/>
</dbReference>
<sequence length="644" mass="73960">MNRNVLKLEEQVAMNKPNLDSNPNTKGWDEIDWRKVERYVFKLQKNIYAASRCGDVKRVRKLQRTLMRSWSNRVLSVRRVTQENQGKKTAGVDGVKALNPKERMSLVGQLKITGKSKPTRRVWIPKPGTDEKRPLGIPTMYDRALQAVVKAALEPEWEAIFEPNSFGFRPGRSCHDAIWQIKNSIQNQAKFVLDADISKCFDRINHSALLQKINIKGKVRQQIKSWLSSGVIDQGAFTATSEGTPQGGVISPLLANIALHGLENKLNEYIKTLKMIYRGGRHYSKRDKVKSLSFIRYADDFVCIHKDKSVIQRCREIISEWLSDIGLELKPEKTRLTHTLQPELSEDGKAGFDFLGHHIQQYPAGKYRSRKSAEGRILGFITLITPTKKASKVHQEEIRRIIKKHRSSPQAALIQDLNPVIRGWTSYFHFSDAQTVGELSKQDKLTYLKLRRWAKRRCGNINDGHKLYWTSIGNNNWIFATNEGKANPLRLLRHSEFGSSSTEYVKVKGDKSPFDGDLIYWSSRLGTHPELPSRTAKLLKRQKGKCQECGLSFQNWDVMEVDHIIPKTLGGKDEHINLQLLHRHCHDKKTAIDLKEIRMKECSIFRSTLSQEWDKYEWECNNDNPNISRIKRSGSPMTKGNTIE</sequence>
<dbReference type="InterPro" id="IPR003615">
    <property type="entry name" value="HNH_nuc"/>
</dbReference>
<keyword evidence="3" id="KW-0548">Nucleotidyltransferase</keyword>
<accession>A0A1J1LK84</accession>
<dbReference type="Pfam" id="PF13655">
    <property type="entry name" value="RVT_N"/>
    <property type="match status" value="1"/>
</dbReference>
<evidence type="ECO:0000313" key="4">
    <source>
        <dbReference type="Proteomes" id="UP000184315"/>
    </source>
</evidence>
<protein>
    <submittedName>
        <fullName evidence="3">Putative reverse transcriptase</fullName>
    </submittedName>
</protein>
<dbReference type="SMART" id="SM00507">
    <property type="entry name" value="HNHc"/>
    <property type="match status" value="1"/>
</dbReference>
<dbReference type="InterPro" id="IPR002711">
    <property type="entry name" value="HNH"/>
</dbReference>
<dbReference type="InterPro" id="IPR030931">
    <property type="entry name" value="Group_II_RT_mat"/>
</dbReference>
<dbReference type="GO" id="GO:0003676">
    <property type="term" value="F:nucleic acid binding"/>
    <property type="evidence" value="ECO:0007669"/>
    <property type="project" value="InterPro"/>
</dbReference>
<dbReference type="CDD" id="cd01651">
    <property type="entry name" value="RT_G2_intron"/>
    <property type="match status" value="1"/>
</dbReference>
<dbReference type="PANTHER" id="PTHR34047">
    <property type="entry name" value="NUCLEAR INTRON MATURASE 1, MITOCHONDRIAL-RELATED"/>
    <property type="match status" value="1"/>
</dbReference>
<dbReference type="CDD" id="cd00085">
    <property type="entry name" value="HNHc"/>
    <property type="match status" value="1"/>
</dbReference>
<keyword evidence="3" id="KW-0695">RNA-directed DNA polymerase</keyword>
<dbReference type="PANTHER" id="PTHR34047:SF10">
    <property type="entry name" value="GROUP II INTRON-ASSOCIATED OPEN READING FRAME"/>
    <property type="match status" value="1"/>
</dbReference>
<proteinExistence type="predicted"/>
<dbReference type="InterPro" id="IPR000477">
    <property type="entry name" value="RT_dom"/>
</dbReference>
<keyword evidence="4" id="KW-1185">Reference proteome</keyword>